<dbReference type="PANTHER" id="PTHR46401">
    <property type="entry name" value="GLYCOSYLTRANSFERASE WBBK-RELATED"/>
    <property type="match status" value="1"/>
</dbReference>
<proteinExistence type="predicted"/>
<dbReference type="GO" id="GO:0016757">
    <property type="term" value="F:glycosyltransferase activity"/>
    <property type="evidence" value="ECO:0007669"/>
    <property type="project" value="InterPro"/>
</dbReference>
<dbReference type="OrthoDB" id="9797829at2"/>
<protein>
    <submittedName>
        <fullName evidence="3">Glycosyltransferase involved in cell wall biosynthesis</fullName>
    </submittedName>
</protein>
<keyword evidence="1 3" id="KW-0808">Transferase</keyword>
<evidence type="ECO:0000256" key="1">
    <source>
        <dbReference type="ARBA" id="ARBA00022679"/>
    </source>
</evidence>
<accession>A0A420W655</accession>
<comment type="caution">
    <text evidence="3">The sequence shown here is derived from an EMBL/GenBank/DDBJ whole genome shotgun (WGS) entry which is preliminary data.</text>
</comment>
<dbReference type="Proteomes" id="UP000280881">
    <property type="component" value="Unassembled WGS sequence"/>
</dbReference>
<reference evidence="3 4" key="1">
    <citation type="submission" date="2018-10" db="EMBL/GenBank/DDBJ databases">
        <title>Genomic Encyclopedia of Type Strains, Phase IV (KMG-IV): sequencing the most valuable type-strain genomes for metagenomic binning, comparative biology and taxonomic classification.</title>
        <authorList>
            <person name="Goeker M."/>
        </authorList>
    </citation>
    <scope>NUCLEOTIDE SEQUENCE [LARGE SCALE GENOMIC DNA]</scope>
    <source>
        <strain evidence="3 4">DSM 15521</strain>
    </source>
</reference>
<feature type="domain" description="Glycosyl transferase family 1" evidence="2">
    <location>
        <begin position="196"/>
        <end position="337"/>
    </location>
</feature>
<dbReference type="EMBL" id="RBIE01000003">
    <property type="protein sequence ID" value="RKQ60626.1"/>
    <property type="molecule type" value="Genomic_DNA"/>
</dbReference>
<evidence type="ECO:0000313" key="4">
    <source>
        <dbReference type="Proteomes" id="UP000280881"/>
    </source>
</evidence>
<dbReference type="GO" id="GO:0009103">
    <property type="term" value="P:lipopolysaccharide biosynthetic process"/>
    <property type="evidence" value="ECO:0007669"/>
    <property type="project" value="TreeGrafter"/>
</dbReference>
<dbReference type="RefSeq" id="WP_121171544.1">
    <property type="nucleotide sequence ID" value="NZ_RBIE01000003.1"/>
</dbReference>
<dbReference type="InterPro" id="IPR001296">
    <property type="entry name" value="Glyco_trans_1"/>
</dbReference>
<dbReference type="SUPFAM" id="SSF53756">
    <property type="entry name" value="UDP-Glycosyltransferase/glycogen phosphorylase"/>
    <property type="match status" value="1"/>
</dbReference>
<sequence length="365" mass="41838">MKIGVYGSPLAGKRTGIGNYIFYLLKNLESILPKAKFFVISQLDIEDLPFSNKENFTLIVEKNPFLRKLPKSLWLRYFSHRLINRLNLNVFWSGIPILPNLLKTGVTKTITVHDFNVHLVPETMKTTVRLGYKIYFNKSIREAHRIVTVSEGTAKKLSQFYSRQADAVVHPGVDLKKFKILNKQFVKDYLIRKNLNKYILFVSTIEPRKNLDSLIDAFMELKAKGRLKHYKLVIAGDSGWKNRTIEKKIKEFSSEILYLKYVPEEELPLLYNGADLFVLPSIYEGFGMPAQEARACGCCVMVSDIPELHESAGPGAIYVKPTKEGLKEALSLFERGKLSCDKEKLREGLFLWEEEAKKLAEVLIK</sequence>
<name>A0A420W655_9BACT</name>
<gene>
    <name evidence="3" type="ORF">C7457_1450</name>
</gene>
<dbReference type="CDD" id="cd03809">
    <property type="entry name" value="GT4_MtfB-like"/>
    <property type="match status" value="1"/>
</dbReference>
<organism evidence="3 4">
    <name type="scientific">Thermovibrio guaymasensis</name>
    <dbReference type="NCBI Taxonomy" id="240167"/>
    <lineage>
        <taxon>Bacteria</taxon>
        <taxon>Pseudomonadati</taxon>
        <taxon>Aquificota</taxon>
        <taxon>Aquificia</taxon>
        <taxon>Desulfurobacteriales</taxon>
        <taxon>Desulfurobacteriaceae</taxon>
        <taxon>Thermovibrio</taxon>
    </lineage>
</organism>
<dbReference type="PANTHER" id="PTHR46401:SF2">
    <property type="entry name" value="GLYCOSYLTRANSFERASE WBBK-RELATED"/>
    <property type="match status" value="1"/>
</dbReference>
<keyword evidence="4" id="KW-1185">Reference proteome</keyword>
<dbReference type="Pfam" id="PF00534">
    <property type="entry name" value="Glycos_transf_1"/>
    <property type="match status" value="1"/>
</dbReference>
<evidence type="ECO:0000313" key="3">
    <source>
        <dbReference type="EMBL" id="RKQ60626.1"/>
    </source>
</evidence>
<evidence type="ECO:0000259" key="2">
    <source>
        <dbReference type="Pfam" id="PF00534"/>
    </source>
</evidence>
<dbReference type="Gene3D" id="3.40.50.2000">
    <property type="entry name" value="Glycogen Phosphorylase B"/>
    <property type="match status" value="2"/>
</dbReference>
<dbReference type="AlphaFoldDB" id="A0A420W655"/>